<dbReference type="Proteomes" id="UP000540506">
    <property type="component" value="Unassembled WGS sequence"/>
</dbReference>
<dbReference type="GO" id="GO:0016810">
    <property type="term" value="F:hydrolase activity, acting on carbon-nitrogen (but not peptide) bonds"/>
    <property type="evidence" value="ECO:0007669"/>
    <property type="project" value="InterPro"/>
</dbReference>
<keyword evidence="3" id="KW-1185">Reference proteome</keyword>
<gene>
    <name evidence="2" type="ORF">FHR34_007000</name>
</gene>
<organism evidence="2 3">
    <name type="scientific">Kitasatospora kifunensis</name>
    <name type="common">Streptomyces kifunensis</name>
    <dbReference type="NCBI Taxonomy" id="58351"/>
    <lineage>
        <taxon>Bacteria</taxon>
        <taxon>Bacillati</taxon>
        <taxon>Actinomycetota</taxon>
        <taxon>Actinomycetes</taxon>
        <taxon>Kitasatosporales</taxon>
        <taxon>Streptomycetaceae</taxon>
        <taxon>Kitasatospora</taxon>
    </lineage>
</organism>
<name>A0A7W7R9U3_KITKI</name>
<reference evidence="2 3" key="1">
    <citation type="submission" date="2020-08" db="EMBL/GenBank/DDBJ databases">
        <title>Sequencing the genomes of 1000 actinobacteria strains.</title>
        <authorList>
            <person name="Klenk H.-P."/>
        </authorList>
    </citation>
    <scope>NUCLEOTIDE SEQUENCE [LARGE SCALE GENOMIC DNA]</scope>
    <source>
        <strain evidence="2 3">DSM 41654</strain>
    </source>
</reference>
<dbReference type="CDD" id="cd10955">
    <property type="entry name" value="CE4_BH0857_like"/>
    <property type="match status" value="1"/>
</dbReference>
<dbReference type="RefSeq" id="WP_312897566.1">
    <property type="nucleotide sequence ID" value="NZ_JACHJV010000002.1"/>
</dbReference>
<evidence type="ECO:0000313" key="2">
    <source>
        <dbReference type="EMBL" id="MBB4927905.1"/>
    </source>
</evidence>
<protein>
    <submittedName>
        <fullName evidence="2">Peptidoglycan/xylan/chitin deacetylase (PgdA/CDA1 family)</fullName>
    </submittedName>
</protein>
<dbReference type="PANTHER" id="PTHR10587:SF134">
    <property type="entry name" value="SECRETED PROTEIN"/>
    <property type="match status" value="1"/>
</dbReference>
<comment type="caution">
    <text evidence="2">The sequence shown here is derived from an EMBL/GenBank/DDBJ whole genome shotgun (WGS) entry which is preliminary data.</text>
</comment>
<proteinExistence type="predicted"/>
<dbReference type="InterPro" id="IPR002509">
    <property type="entry name" value="NODB_dom"/>
</dbReference>
<dbReference type="Pfam" id="PF01522">
    <property type="entry name" value="Polysacc_deac_1"/>
    <property type="match status" value="1"/>
</dbReference>
<dbReference type="InterPro" id="IPR011330">
    <property type="entry name" value="Glyco_hydro/deAcase_b/a-brl"/>
</dbReference>
<dbReference type="InterPro" id="IPR050248">
    <property type="entry name" value="Polysacc_deacetylase_ArnD"/>
</dbReference>
<sequence length="235" mass="24806">MPDRAEVVARYQGTVPVGWGTDVPGVLTRLRPGVREIALTFDACGGPGGDGYDRALIDFLREREVPATLFINSRWIDANPEVFRRLAGEPLFEIGNHGTRHCPLSVTGRSAYGIQGTRDAGEVFDEVSGNRERLADLLGAPPRFFRPGTAHCDEVAVRIAAELGEQVVGFDVNGDAGATYPATEVASEVGAALPGSIVIAHMNHPEGHTAAGIAAAVPGLLAAGHTFTRLTDAFP</sequence>
<evidence type="ECO:0000313" key="3">
    <source>
        <dbReference type="Proteomes" id="UP000540506"/>
    </source>
</evidence>
<evidence type="ECO:0000259" key="1">
    <source>
        <dbReference type="PROSITE" id="PS51677"/>
    </source>
</evidence>
<dbReference type="PROSITE" id="PS51677">
    <property type="entry name" value="NODB"/>
    <property type="match status" value="1"/>
</dbReference>
<dbReference type="Gene3D" id="3.20.20.370">
    <property type="entry name" value="Glycoside hydrolase/deacetylase"/>
    <property type="match status" value="1"/>
</dbReference>
<accession>A0A7W7R9U3</accession>
<feature type="domain" description="NodB homology" evidence="1">
    <location>
        <begin position="35"/>
        <end position="235"/>
    </location>
</feature>
<dbReference type="SUPFAM" id="SSF88713">
    <property type="entry name" value="Glycoside hydrolase/deacetylase"/>
    <property type="match status" value="1"/>
</dbReference>
<dbReference type="PANTHER" id="PTHR10587">
    <property type="entry name" value="GLYCOSYL TRANSFERASE-RELATED"/>
    <property type="match status" value="1"/>
</dbReference>
<dbReference type="AlphaFoldDB" id="A0A7W7R9U3"/>
<dbReference type="GO" id="GO:0005975">
    <property type="term" value="P:carbohydrate metabolic process"/>
    <property type="evidence" value="ECO:0007669"/>
    <property type="project" value="InterPro"/>
</dbReference>
<dbReference type="EMBL" id="JACHJV010000002">
    <property type="protein sequence ID" value="MBB4927905.1"/>
    <property type="molecule type" value="Genomic_DNA"/>
</dbReference>